<keyword evidence="9" id="KW-1185">Reference proteome</keyword>
<feature type="compositionally biased region" description="Basic and acidic residues" evidence="7">
    <location>
        <begin position="1"/>
        <end position="91"/>
    </location>
</feature>
<comment type="similarity">
    <text evidence="1 6">Belongs to the V-ATPase C subunit family.</text>
</comment>
<dbReference type="Pfam" id="PF03223">
    <property type="entry name" value="V-ATPase_C"/>
    <property type="match status" value="1"/>
</dbReference>
<organism evidence="8 9">
    <name type="scientific">Larinioides sclopetarius</name>
    <dbReference type="NCBI Taxonomy" id="280406"/>
    <lineage>
        <taxon>Eukaryota</taxon>
        <taxon>Metazoa</taxon>
        <taxon>Ecdysozoa</taxon>
        <taxon>Arthropoda</taxon>
        <taxon>Chelicerata</taxon>
        <taxon>Arachnida</taxon>
        <taxon>Araneae</taxon>
        <taxon>Araneomorphae</taxon>
        <taxon>Entelegynae</taxon>
        <taxon>Araneoidea</taxon>
        <taxon>Araneidae</taxon>
        <taxon>Larinioides</taxon>
    </lineage>
</organism>
<comment type="subunit">
    <text evidence="6">V-ATPase is a heteromultimeric enzyme made up of two complexes: the ATP-hydrolytic V1 complex and the proton translocation V0 complex. The V1 complex consists of three catalytic AB heterodimers that form a heterohexamer, three peripheral stalks each consisting of EG heterodimers, one central rotor including subunits D and F, and the regulatory subunits C and H. The proton translocation complex V0 consists of the proton transport subunit a, a ring of proteolipid subunits c9c'', rotary subunit d, subunits e and f, and two accessory subunits.</text>
</comment>
<dbReference type="Gene3D" id="3.30.70.100">
    <property type="match status" value="1"/>
</dbReference>
<evidence type="ECO:0000256" key="5">
    <source>
        <dbReference type="ARBA" id="ARBA00071118"/>
    </source>
</evidence>
<comment type="function">
    <text evidence="6">Subunit of the V1 complex of vacuolar(H+)-ATPase (V-ATPase), a multisubunit enzyme composed of a peripheral complex (V1) that hydrolyzes ATP and a membrane integral complex (V0) that translocates protons. V-ATPase is responsible for acidifying and maintaining the pH of intracellular compartments and in some cell types, is targeted to the plasma membrane, where it is responsible for acidifying the extracellular environment. Subunit C is necessary for the assembly of the catalytic sector of the enzyme and is likely to have a specific function in its catalytic activity.</text>
</comment>
<accession>A0AAV2AB91</accession>
<evidence type="ECO:0000256" key="2">
    <source>
        <dbReference type="ARBA" id="ARBA00022448"/>
    </source>
</evidence>
<dbReference type="GO" id="GO:0046961">
    <property type="term" value="F:proton-transporting ATPase activity, rotational mechanism"/>
    <property type="evidence" value="ECO:0007669"/>
    <property type="project" value="InterPro"/>
</dbReference>
<protein>
    <recommendedName>
        <fullName evidence="5 6">V-type proton ATPase subunit C</fullName>
    </recommendedName>
</protein>
<dbReference type="PANTHER" id="PTHR10137">
    <property type="entry name" value="V-TYPE PROTON ATPASE SUBUNIT C"/>
    <property type="match status" value="1"/>
</dbReference>
<dbReference type="InterPro" id="IPR036132">
    <property type="entry name" value="Vac_ATP_synth_c_sf"/>
</dbReference>
<proteinExistence type="inferred from homology"/>
<reference evidence="8 9" key="1">
    <citation type="submission" date="2024-04" db="EMBL/GenBank/DDBJ databases">
        <authorList>
            <person name="Rising A."/>
            <person name="Reimegard J."/>
            <person name="Sonavane S."/>
            <person name="Akerstrom W."/>
            <person name="Nylinder S."/>
            <person name="Hedman E."/>
            <person name="Kallberg Y."/>
        </authorList>
    </citation>
    <scope>NUCLEOTIDE SEQUENCE [LARGE SCALE GENOMIC DNA]</scope>
</reference>
<evidence type="ECO:0000313" key="9">
    <source>
        <dbReference type="Proteomes" id="UP001497382"/>
    </source>
</evidence>
<comment type="caution">
    <text evidence="8">The sequence shown here is derived from an EMBL/GenBank/DDBJ whole genome shotgun (WGS) entry which is preliminary data.</text>
</comment>
<dbReference type="GO" id="GO:0005765">
    <property type="term" value="C:lysosomal membrane"/>
    <property type="evidence" value="ECO:0007669"/>
    <property type="project" value="TreeGrafter"/>
</dbReference>
<dbReference type="PANTHER" id="PTHR10137:SF0">
    <property type="entry name" value="V-TYPE PROTON ATPASE SUBUNIT C"/>
    <property type="match status" value="1"/>
</dbReference>
<evidence type="ECO:0000256" key="4">
    <source>
        <dbReference type="ARBA" id="ARBA00023065"/>
    </source>
</evidence>
<dbReference type="InterPro" id="IPR004907">
    <property type="entry name" value="ATPase_V1-cplx_csu"/>
</dbReference>
<dbReference type="SUPFAM" id="SSF118203">
    <property type="entry name" value="Vacuolar ATP synthase subunit C"/>
    <property type="match status" value="1"/>
</dbReference>
<sequence>MSDKEKLVDEQRSESSEHSEVDRLEEQKSEVSERSEDGRLEEQKSESSGKFEDDKPKNQKLDDSKIKQESAESHCKSSKDDNPKSNENKNDLEEETNEQQEFLEKQKKLLEHVSNIEKEQSAQSHLRPCNSCELPKPFSKHESCCARLCLFRKRTIPKLFWIVSVPGDPNPQKAFEKLKENTEAKKLSLNYKFHIPELKVGTLDELIYLTEELKTLDDYTKDVIHRFIEFVHEVLGGTENLPQFFEVNGMDVATYITRFSWNPAKYAVKKPLSVLHDLLRAEIRRLGENLKARTDDFQELDQNLEKIQKQHTGSLLTRSLAGIVKKEHFVLDSGYLMTLLVVVPKEKEKQWLNSYHGFADMVVPKSTMKIFEDKTHLLYTVVLCKKNMEEFKNNAREQKFIVRDFEFCEEELSEEKDIGKKLQNLKAAQIIVLRRWIKANFSEGFAGWMHIKAMRVLVESVLRFGLPSNFQAMILIPLRDKRQLKSILDEMYGNIDNELSSGRAQDVPRTLTGYGVTEYSPYVFSKIKFDAKLVNKKVES</sequence>
<name>A0AAV2AB91_9ARAC</name>
<dbReference type="Gene3D" id="1.20.1460.10">
    <property type="entry name" value="subunit c (vma5p) of the yeast v-atpase, domain 2"/>
    <property type="match status" value="1"/>
</dbReference>
<dbReference type="FunFam" id="3.30.70.100:FF:000002">
    <property type="entry name" value="V-type proton ATPase subunit C"/>
    <property type="match status" value="1"/>
</dbReference>
<gene>
    <name evidence="8" type="ORF">LARSCL_LOCUS10860</name>
</gene>
<evidence type="ECO:0000256" key="7">
    <source>
        <dbReference type="SAM" id="MobiDB-lite"/>
    </source>
</evidence>
<keyword evidence="2 6" id="KW-0813">Transport</keyword>
<evidence type="ECO:0000256" key="6">
    <source>
        <dbReference type="RuleBase" id="RU364010"/>
    </source>
</evidence>
<evidence type="ECO:0000313" key="8">
    <source>
        <dbReference type="EMBL" id="CAL1280264.1"/>
    </source>
</evidence>
<dbReference type="Gene3D" id="3.30.70.1180">
    <property type="entry name" value="Vacuolar atp synthase subunit c, domain 1"/>
    <property type="match status" value="1"/>
</dbReference>
<dbReference type="Proteomes" id="UP001497382">
    <property type="component" value="Unassembled WGS sequence"/>
</dbReference>
<evidence type="ECO:0000256" key="3">
    <source>
        <dbReference type="ARBA" id="ARBA00022781"/>
    </source>
</evidence>
<keyword evidence="4 6" id="KW-0406">Ion transport</keyword>
<dbReference type="CDD" id="cd14785">
    <property type="entry name" value="V-ATPase_C"/>
    <property type="match status" value="1"/>
</dbReference>
<evidence type="ECO:0000256" key="1">
    <source>
        <dbReference type="ARBA" id="ARBA00006138"/>
    </source>
</evidence>
<dbReference type="AlphaFoldDB" id="A0AAV2AB91"/>
<dbReference type="GO" id="GO:0000221">
    <property type="term" value="C:vacuolar proton-transporting V-type ATPase, V1 domain"/>
    <property type="evidence" value="ECO:0007669"/>
    <property type="project" value="TreeGrafter"/>
</dbReference>
<feature type="region of interest" description="Disordered" evidence="7">
    <location>
        <begin position="1"/>
        <end position="101"/>
    </location>
</feature>
<keyword evidence="3 6" id="KW-0375">Hydrogen ion transport</keyword>
<dbReference type="EMBL" id="CAXIEN010000129">
    <property type="protein sequence ID" value="CAL1280264.1"/>
    <property type="molecule type" value="Genomic_DNA"/>
</dbReference>